<dbReference type="KEGG" id="paur:FGL86_00300"/>
<organism evidence="1 2">
    <name type="scientific">Pistricoccus aurantiacus</name>
    <dbReference type="NCBI Taxonomy" id="1883414"/>
    <lineage>
        <taxon>Bacteria</taxon>
        <taxon>Pseudomonadati</taxon>
        <taxon>Pseudomonadota</taxon>
        <taxon>Gammaproteobacteria</taxon>
        <taxon>Oceanospirillales</taxon>
        <taxon>Halomonadaceae</taxon>
        <taxon>Pistricoccus</taxon>
    </lineage>
</organism>
<reference evidence="1 2" key="1">
    <citation type="submission" date="2019-06" db="EMBL/GenBank/DDBJ databases">
        <title>Genome analyses of bacteria isolated from kimchi.</title>
        <authorList>
            <person name="Lee S."/>
            <person name="Ahn S."/>
            <person name="Roh S."/>
        </authorList>
    </citation>
    <scope>NUCLEOTIDE SEQUENCE [LARGE SCALE GENOMIC DNA]</scope>
    <source>
        <strain evidence="1 2">CBA4606</strain>
    </source>
</reference>
<keyword evidence="2" id="KW-1185">Reference proteome</keyword>
<gene>
    <name evidence="1" type="ORF">FGL86_00300</name>
</gene>
<sequence length="119" mass="13593">MESMEVDDRYRKAMVLGMLEHLKQCDADITYRRSCHRQLHLGLPQEAQIHEGDWTNQAHAGQAWCLSSTTPLISSLMRMTRTPGRQRINIHSGHIRHAADCHSPARMPTLLLSKLQTLP</sequence>
<evidence type="ECO:0000313" key="1">
    <source>
        <dbReference type="EMBL" id="QEA37662.1"/>
    </source>
</evidence>
<protein>
    <submittedName>
        <fullName evidence="1">Uncharacterized protein</fullName>
    </submittedName>
</protein>
<name>A0A5B8SKQ8_9GAMM</name>
<dbReference type="EMBL" id="CP042382">
    <property type="protein sequence ID" value="QEA37662.1"/>
    <property type="molecule type" value="Genomic_DNA"/>
</dbReference>
<evidence type="ECO:0000313" key="2">
    <source>
        <dbReference type="Proteomes" id="UP000321272"/>
    </source>
</evidence>
<accession>A0A5B8SKQ8</accession>
<proteinExistence type="predicted"/>
<dbReference type="OrthoDB" id="9804391at2"/>
<dbReference type="AlphaFoldDB" id="A0A5B8SKQ8"/>
<dbReference type="RefSeq" id="WP_147182730.1">
    <property type="nucleotide sequence ID" value="NZ_CP042382.1"/>
</dbReference>
<dbReference type="Proteomes" id="UP000321272">
    <property type="component" value="Chromosome"/>
</dbReference>